<feature type="non-terminal residue" evidence="1">
    <location>
        <position position="110"/>
    </location>
</feature>
<proteinExistence type="predicted"/>
<protein>
    <submittedName>
        <fullName evidence="1">12214_t:CDS:1</fullName>
    </submittedName>
</protein>
<organism evidence="1 2">
    <name type="scientific">Racocetra persica</name>
    <dbReference type="NCBI Taxonomy" id="160502"/>
    <lineage>
        <taxon>Eukaryota</taxon>
        <taxon>Fungi</taxon>
        <taxon>Fungi incertae sedis</taxon>
        <taxon>Mucoromycota</taxon>
        <taxon>Glomeromycotina</taxon>
        <taxon>Glomeromycetes</taxon>
        <taxon>Diversisporales</taxon>
        <taxon>Gigasporaceae</taxon>
        <taxon>Racocetra</taxon>
    </lineage>
</organism>
<accession>A0ACA9SAH2</accession>
<evidence type="ECO:0000313" key="1">
    <source>
        <dbReference type="EMBL" id="CAG8833453.1"/>
    </source>
</evidence>
<gene>
    <name evidence="1" type="ORF">RPERSI_LOCUS28831</name>
</gene>
<evidence type="ECO:0000313" key="2">
    <source>
        <dbReference type="Proteomes" id="UP000789920"/>
    </source>
</evidence>
<dbReference type="Proteomes" id="UP000789920">
    <property type="component" value="Unassembled WGS sequence"/>
</dbReference>
<dbReference type="EMBL" id="CAJVQC010106535">
    <property type="protein sequence ID" value="CAG8833453.1"/>
    <property type="molecule type" value="Genomic_DNA"/>
</dbReference>
<sequence length="110" mass="13025">SIIHESIYMNDPYLNSEMVRYRKRKSAFNPNFTRESINQEVMPSLSENIGPEMSRLSHNSSFSVPEVNRETYDKMVIDQESKLSITQELREQTIECWSSHKLEEDRSHKK</sequence>
<name>A0ACA9SAH2_9GLOM</name>
<comment type="caution">
    <text evidence="1">The sequence shown here is derived from an EMBL/GenBank/DDBJ whole genome shotgun (WGS) entry which is preliminary data.</text>
</comment>
<feature type="non-terminal residue" evidence="1">
    <location>
        <position position="1"/>
    </location>
</feature>
<reference evidence="1" key="1">
    <citation type="submission" date="2021-06" db="EMBL/GenBank/DDBJ databases">
        <authorList>
            <person name="Kallberg Y."/>
            <person name="Tangrot J."/>
            <person name="Rosling A."/>
        </authorList>
    </citation>
    <scope>NUCLEOTIDE SEQUENCE</scope>
    <source>
        <strain evidence="1">MA461A</strain>
    </source>
</reference>
<keyword evidence="2" id="KW-1185">Reference proteome</keyword>